<gene>
    <name evidence="4" type="ORF">ATO10_05047</name>
</gene>
<feature type="region of interest" description="Disordered" evidence="1">
    <location>
        <begin position="25"/>
        <end position="63"/>
    </location>
</feature>
<dbReference type="RefSeq" id="WP_081806431.1">
    <property type="nucleotide sequence ID" value="NZ_AQQY01000002.1"/>
</dbReference>
<dbReference type="EMBL" id="AQQY01000002">
    <property type="protein sequence ID" value="KCV82949.1"/>
    <property type="molecule type" value="Genomic_DNA"/>
</dbReference>
<dbReference type="Proteomes" id="UP000024836">
    <property type="component" value="Unassembled WGS sequence"/>
</dbReference>
<keyword evidence="5" id="KW-1185">Reference proteome</keyword>
<feature type="domain" description="Extensin-like C-terminal" evidence="3">
    <location>
        <begin position="136"/>
        <end position="290"/>
    </location>
</feature>
<proteinExistence type="predicted"/>
<dbReference type="eggNOG" id="COG3921">
    <property type="taxonomic scope" value="Bacteria"/>
</dbReference>
<protein>
    <recommendedName>
        <fullName evidence="3">Extensin-like C-terminal domain-containing protein</fullName>
    </recommendedName>
</protein>
<evidence type="ECO:0000256" key="2">
    <source>
        <dbReference type="SAM" id="SignalP"/>
    </source>
</evidence>
<dbReference type="InterPro" id="IPR009683">
    <property type="entry name" value="Extensin-like_C"/>
</dbReference>
<dbReference type="Pfam" id="PF06904">
    <property type="entry name" value="Extensin-like_C"/>
    <property type="match status" value="1"/>
</dbReference>
<comment type="caution">
    <text evidence="4">The sequence shown here is derived from an EMBL/GenBank/DDBJ whole genome shotgun (WGS) entry which is preliminary data.</text>
</comment>
<dbReference type="STRING" id="1461693.ATO10_05047"/>
<dbReference type="AlphaFoldDB" id="A0A058ZMV3"/>
<evidence type="ECO:0000313" key="5">
    <source>
        <dbReference type="Proteomes" id="UP000024836"/>
    </source>
</evidence>
<reference evidence="4 5" key="1">
    <citation type="submission" date="2013-04" db="EMBL/GenBank/DDBJ databases">
        <title>Shimia sp. 22II-S11-Z10 Genome Sequencing.</title>
        <authorList>
            <person name="Lai Q."/>
            <person name="Li G."/>
            <person name="Shao Z."/>
        </authorList>
    </citation>
    <scope>NUCLEOTIDE SEQUENCE [LARGE SCALE GENOMIC DNA]</scope>
    <source>
        <strain evidence="5">22II-S11-Z10</strain>
    </source>
</reference>
<evidence type="ECO:0000256" key="1">
    <source>
        <dbReference type="SAM" id="MobiDB-lite"/>
    </source>
</evidence>
<accession>A0A058ZMV3</accession>
<sequence length="290" mass="30449">MRRALTSAMAIMLIAATGALALERSPIPKPRPEITKTQPALSRYRPPVFGPSADTPRPRPRPSGVVAVAPAPLVAVQVARGGVVKSPFPRPRPPRAQVVQAAVVTPAPTVAVTSGKVGKICGDKRIQGRKIAPIPGKLSGCGVSNPVEVFSVDGVALSTPSHMDCTTAKALKTWVVDGVKPTMKRLGGGVSSLQVAAHYSCRTRNHKAGAKISEHGKGKAIDISAINLKNGSSISVLKHWNSKAEGKLLKTIHAKACGPFGTVLGPDADKYHKDHFHFDTAKHGSGSYCR</sequence>
<organism evidence="4 5">
    <name type="scientific">Actibacterium atlanticum</name>
    <dbReference type="NCBI Taxonomy" id="1461693"/>
    <lineage>
        <taxon>Bacteria</taxon>
        <taxon>Pseudomonadati</taxon>
        <taxon>Pseudomonadota</taxon>
        <taxon>Alphaproteobacteria</taxon>
        <taxon>Rhodobacterales</taxon>
        <taxon>Roseobacteraceae</taxon>
        <taxon>Actibacterium</taxon>
    </lineage>
</organism>
<evidence type="ECO:0000313" key="4">
    <source>
        <dbReference type="EMBL" id="KCV82949.1"/>
    </source>
</evidence>
<feature type="chain" id="PRO_5001566774" description="Extensin-like C-terminal domain-containing protein" evidence="2">
    <location>
        <begin position="22"/>
        <end position="290"/>
    </location>
</feature>
<feature type="signal peptide" evidence="2">
    <location>
        <begin position="1"/>
        <end position="21"/>
    </location>
</feature>
<name>A0A058ZMV3_9RHOB</name>
<dbReference type="PATRIC" id="fig|1461693.3.peg.1027"/>
<evidence type="ECO:0000259" key="3">
    <source>
        <dbReference type="Pfam" id="PF06904"/>
    </source>
</evidence>
<keyword evidence="2" id="KW-0732">Signal</keyword>